<protein>
    <submittedName>
        <fullName evidence="2">Uncharacterized protein</fullName>
    </submittedName>
</protein>
<dbReference type="HOGENOM" id="CLU_2135371_0_0_1"/>
<evidence type="ECO:0000313" key="2">
    <source>
        <dbReference type="EMBL" id="KIO16231.1"/>
    </source>
</evidence>
<name>A0A0C3Q146_9AGAM</name>
<sequence length="113" mass="12306">MPFCRWPQAALSNRRTSHNTRAHSSQTRLPLQPQHPKKSRDAFQNKRPRDCASHAENCGGPGPSSADKAQRVGSTTEFHAAPSSSAAVQIQMETTDCAGHSGLIGKLTDRWIS</sequence>
<organism evidence="2 3">
    <name type="scientific">Tulasnella calospora MUT 4182</name>
    <dbReference type="NCBI Taxonomy" id="1051891"/>
    <lineage>
        <taxon>Eukaryota</taxon>
        <taxon>Fungi</taxon>
        <taxon>Dikarya</taxon>
        <taxon>Basidiomycota</taxon>
        <taxon>Agaricomycotina</taxon>
        <taxon>Agaricomycetes</taxon>
        <taxon>Cantharellales</taxon>
        <taxon>Tulasnellaceae</taxon>
        <taxon>Tulasnella</taxon>
    </lineage>
</organism>
<feature type="region of interest" description="Disordered" evidence="1">
    <location>
        <begin position="1"/>
        <end position="87"/>
    </location>
</feature>
<evidence type="ECO:0000256" key="1">
    <source>
        <dbReference type="SAM" id="MobiDB-lite"/>
    </source>
</evidence>
<feature type="compositionally biased region" description="Polar residues" evidence="1">
    <location>
        <begin position="72"/>
        <end position="87"/>
    </location>
</feature>
<dbReference type="AlphaFoldDB" id="A0A0C3Q146"/>
<keyword evidence="3" id="KW-1185">Reference proteome</keyword>
<evidence type="ECO:0000313" key="3">
    <source>
        <dbReference type="Proteomes" id="UP000054248"/>
    </source>
</evidence>
<reference evidence="2 3" key="1">
    <citation type="submission" date="2014-04" db="EMBL/GenBank/DDBJ databases">
        <authorList>
            <consortium name="DOE Joint Genome Institute"/>
            <person name="Kuo A."/>
            <person name="Girlanda M."/>
            <person name="Perotto S."/>
            <person name="Kohler A."/>
            <person name="Nagy L.G."/>
            <person name="Floudas D."/>
            <person name="Copeland A."/>
            <person name="Barry K.W."/>
            <person name="Cichocki N."/>
            <person name="Veneault-Fourrey C."/>
            <person name="LaButti K."/>
            <person name="Lindquist E.A."/>
            <person name="Lipzen A."/>
            <person name="Lundell T."/>
            <person name="Morin E."/>
            <person name="Murat C."/>
            <person name="Sun H."/>
            <person name="Tunlid A."/>
            <person name="Henrissat B."/>
            <person name="Grigoriev I.V."/>
            <person name="Hibbett D.S."/>
            <person name="Martin F."/>
            <person name="Nordberg H.P."/>
            <person name="Cantor M.N."/>
            <person name="Hua S.X."/>
        </authorList>
    </citation>
    <scope>NUCLEOTIDE SEQUENCE [LARGE SCALE GENOMIC DNA]</scope>
    <source>
        <strain evidence="2 3">MUT 4182</strain>
    </source>
</reference>
<reference evidence="3" key="2">
    <citation type="submission" date="2015-01" db="EMBL/GenBank/DDBJ databases">
        <title>Evolutionary Origins and Diversification of the Mycorrhizal Mutualists.</title>
        <authorList>
            <consortium name="DOE Joint Genome Institute"/>
            <consortium name="Mycorrhizal Genomics Consortium"/>
            <person name="Kohler A."/>
            <person name="Kuo A."/>
            <person name="Nagy L.G."/>
            <person name="Floudas D."/>
            <person name="Copeland A."/>
            <person name="Barry K.W."/>
            <person name="Cichocki N."/>
            <person name="Veneault-Fourrey C."/>
            <person name="LaButti K."/>
            <person name="Lindquist E.A."/>
            <person name="Lipzen A."/>
            <person name="Lundell T."/>
            <person name="Morin E."/>
            <person name="Murat C."/>
            <person name="Riley R."/>
            <person name="Ohm R."/>
            <person name="Sun H."/>
            <person name="Tunlid A."/>
            <person name="Henrissat B."/>
            <person name="Grigoriev I.V."/>
            <person name="Hibbett D.S."/>
            <person name="Martin F."/>
        </authorList>
    </citation>
    <scope>NUCLEOTIDE SEQUENCE [LARGE SCALE GENOMIC DNA]</scope>
    <source>
        <strain evidence="3">MUT 4182</strain>
    </source>
</reference>
<feature type="compositionally biased region" description="Basic and acidic residues" evidence="1">
    <location>
        <begin position="39"/>
        <end position="53"/>
    </location>
</feature>
<dbReference type="EMBL" id="KN823626">
    <property type="protein sequence ID" value="KIO16231.1"/>
    <property type="molecule type" value="Genomic_DNA"/>
</dbReference>
<dbReference type="Proteomes" id="UP000054248">
    <property type="component" value="Unassembled WGS sequence"/>
</dbReference>
<gene>
    <name evidence="2" type="ORF">M407DRAFT_34124</name>
</gene>
<accession>A0A0C3Q146</accession>
<proteinExistence type="predicted"/>